<dbReference type="AlphaFoldDB" id="A0A383A1E8"/>
<dbReference type="Gene3D" id="2.160.20.10">
    <property type="entry name" value="Single-stranded right-handed beta-helix, Pectin lyase-like"/>
    <property type="match status" value="1"/>
</dbReference>
<name>A0A383A1E8_9ZZZZ</name>
<dbReference type="EMBL" id="UINC01188494">
    <property type="protein sequence ID" value="SVE01736.1"/>
    <property type="molecule type" value="Genomic_DNA"/>
</dbReference>
<evidence type="ECO:0000313" key="1">
    <source>
        <dbReference type="EMBL" id="SVE01736.1"/>
    </source>
</evidence>
<dbReference type="InterPro" id="IPR012334">
    <property type="entry name" value="Pectin_lyas_fold"/>
</dbReference>
<organism evidence="1">
    <name type="scientific">marine metagenome</name>
    <dbReference type="NCBI Taxonomy" id="408172"/>
    <lineage>
        <taxon>unclassified sequences</taxon>
        <taxon>metagenomes</taxon>
        <taxon>ecological metagenomes</taxon>
    </lineage>
</organism>
<reference evidence="1" key="1">
    <citation type="submission" date="2018-05" db="EMBL/GenBank/DDBJ databases">
        <authorList>
            <person name="Lanie J.A."/>
            <person name="Ng W.-L."/>
            <person name="Kazmierczak K.M."/>
            <person name="Andrzejewski T.M."/>
            <person name="Davidsen T.M."/>
            <person name="Wayne K.J."/>
            <person name="Tettelin H."/>
            <person name="Glass J.I."/>
            <person name="Rusch D."/>
            <person name="Podicherti R."/>
            <person name="Tsui H.-C.T."/>
            <person name="Winkler M.E."/>
        </authorList>
    </citation>
    <scope>NUCLEOTIDE SEQUENCE</scope>
</reference>
<dbReference type="Gene3D" id="2.60.120.260">
    <property type="entry name" value="Galactose-binding domain-like"/>
    <property type="match status" value="1"/>
</dbReference>
<accession>A0A383A1E8</accession>
<feature type="non-terminal residue" evidence="1">
    <location>
        <position position="254"/>
    </location>
</feature>
<dbReference type="SUPFAM" id="SSF51126">
    <property type="entry name" value="Pectin lyase-like"/>
    <property type="match status" value="1"/>
</dbReference>
<feature type="non-terminal residue" evidence="1">
    <location>
        <position position="1"/>
    </location>
</feature>
<protein>
    <recommendedName>
        <fullName evidence="2">DUF1565 domain-containing protein</fullName>
    </recommendedName>
</protein>
<proteinExistence type="predicted"/>
<sequence>DKWVSAQWSSFGSTSDDYDCADGSNCGNDDQYYSSLTPPDSFSLTCNPSDNTYPYCSDVDVWKKHSSAPNWTSAPVARFKYSHTRDYSTSMYSPLINISEFSDMKISFDMYFDAWESTSTNEYLEVEYCTGSGWENALTFLADASLGAVDIPWGTNSFFLTGLEDLDTLQIRFRTHGTFAYNLNYWYVDNVNIEFYPYTDPVWYVATTGSDSTGDGSEENPFATIQTAIDSASDGETVYVSNGIYEGGIVISNK</sequence>
<evidence type="ECO:0008006" key="2">
    <source>
        <dbReference type="Google" id="ProtNLM"/>
    </source>
</evidence>
<gene>
    <name evidence="1" type="ORF">METZ01_LOCUS454590</name>
</gene>
<dbReference type="InterPro" id="IPR011050">
    <property type="entry name" value="Pectin_lyase_fold/virulence"/>
</dbReference>